<dbReference type="RefSeq" id="WP_057953898.1">
    <property type="nucleotide sequence ID" value="NZ_CP013118.1"/>
</dbReference>
<sequence length="239" mass="28615">MEKKFIERYGSLKKIEPLKSITDDAVLPNTLAFECPSPFPGYYGSKPTEEIPLYVYFILDGYFHLEDLLLIKEDIKKVVDFDFHATICALEFFDETFNAIRVRHVEDYAKLRKLQQLFVEHGIHFHKKSRKYKYIEDAFIRIKKFFQLEEIEPGLFFDLVEHDHGYIKIDQHLEMNDFLEIARQVDYNLDIIDYDAALASYFEDYKVHDMIRIYTEKISKELLQNIKVEYEKKIKKLLS</sequence>
<dbReference type="KEGG" id="blq:L21SP5_02916"/>
<reference evidence="1 2" key="1">
    <citation type="submission" date="2015-11" db="EMBL/GenBank/DDBJ databases">
        <title>Description and complete genome sequence of a novel strain predominating in hypersaline microbial mats and representing a new family of the Bacteriodetes phylum.</title>
        <authorList>
            <person name="Spring S."/>
            <person name="Bunk B."/>
            <person name="Sproer C."/>
            <person name="Klenk H.-P."/>
        </authorList>
    </citation>
    <scope>NUCLEOTIDE SEQUENCE [LARGE SCALE GENOMIC DNA]</scope>
    <source>
        <strain evidence="1 2">L21-Spi-D4</strain>
    </source>
</reference>
<dbReference type="EMBL" id="CP013118">
    <property type="protein sequence ID" value="ALO16536.1"/>
    <property type="molecule type" value="Genomic_DNA"/>
</dbReference>
<dbReference type="Proteomes" id="UP000064893">
    <property type="component" value="Chromosome"/>
</dbReference>
<organism evidence="1 2">
    <name type="scientific">Salinivirga cyanobacteriivorans</name>
    <dbReference type="NCBI Taxonomy" id="1307839"/>
    <lineage>
        <taxon>Bacteria</taxon>
        <taxon>Pseudomonadati</taxon>
        <taxon>Bacteroidota</taxon>
        <taxon>Bacteroidia</taxon>
        <taxon>Bacteroidales</taxon>
        <taxon>Salinivirgaceae</taxon>
        <taxon>Salinivirga</taxon>
    </lineage>
</organism>
<gene>
    <name evidence="1" type="ORF">L21SP5_02916</name>
</gene>
<dbReference type="AlphaFoldDB" id="A0A0S2I285"/>
<dbReference type="OrthoDB" id="1117347at2"/>
<proteinExistence type="predicted"/>
<accession>A0A0S2I285</accession>
<evidence type="ECO:0000313" key="1">
    <source>
        <dbReference type="EMBL" id="ALO16536.1"/>
    </source>
</evidence>
<protein>
    <submittedName>
        <fullName evidence="1">Uncharacterized protein</fullName>
    </submittedName>
</protein>
<evidence type="ECO:0000313" key="2">
    <source>
        <dbReference type="Proteomes" id="UP000064893"/>
    </source>
</evidence>
<keyword evidence="2" id="KW-1185">Reference proteome</keyword>
<name>A0A0S2I285_9BACT</name>